<dbReference type="Proteomes" id="UP000075243">
    <property type="component" value="Chromosome 6"/>
</dbReference>
<keyword evidence="2" id="KW-1185">Reference proteome</keyword>
<accession>A0A151TII0</accession>
<proteinExistence type="predicted"/>
<protein>
    <recommendedName>
        <fullName evidence="3">Copia protein</fullName>
    </recommendedName>
</protein>
<evidence type="ECO:0000313" key="2">
    <source>
        <dbReference type="Proteomes" id="UP000075243"/>
    </source>
</evidence>
<name>A0A151TII0_CAJCA</name>
<dbReference type="AlphaFoldDB" id="A0A151TII0"/>
<organism evidence="1 2">
    <name type="scientific">Cajanus cajan</name>
    <name type="common">Pigeon pea</name>
    <name type="synonym">Cajanus indicus</name>
    <dbReference type="NCBI Taxonomy" id="3821"/>
    <lineage>
        <taxon>Eukaryota</taxon>
        <taxon>Viridiplantae</taxon>
        <taxon>Streptophyta</taxon>
        <taxon>Embryophyta</taxon>
        <taxon>Tracheophyta</taxon>
        <taxon>Spermatophyta</taxon>
        <taxon>Magnoliopsida</taxon>
        <taxon>eudicotyledons</taxon>
        <taxon>Gunneridae</taxon>
        <taxon>Pentapetalae</taxon>
        <taxon>rosids</taxon>
        <taxon>fabids</taxon>
        <taxon>Fabales</taxon>
        <taxon>Fabaceae</taxon>
        <taxon>Papilionoideae</taxon>
        <taxon>50 kb inversion clade</taxon>
        <taxon>NPAAA clade</taxon>
        <taxon>indigoferoid/millettioid clade</taxon>
        <taxon>Phaseoleae</taxon>
        <taxon>Cajanus</taxon>
    </lineage>
</organism>
<gene>
    <name evidence="1" type="ORF">KK1_013175</name>
</gene>
<reference evidence="1 2" key="1">
    <citation type="journal article" date="2012" name="Nat. Biotechnol.">
        <title>Draft genome sequence of pigeonpea (Cajanus cajan), an orphan legume crop of resource-poor farmers.</title>
        <authorList>
            <person name="Varshney R.K."/>
            <person name="Chen W."/>
            <person name="Li Y."/>
            <person name="Bharti A.K."/>
            <person name="Saxena R.K."/>
            <person name="Schlueter J.A."/>
            <person name="Donoghue M.T."/>
            <person name="Azam S."/>
            <person name="Fan G."/>
            <person name="Whaley A.M."/>
            <person name="Farmer A.D."/>
            <person name="Sheridan J."/>
            <person name="Iwata A."/>
            <person name="Tuteja R."/>
            <person name="Penmetsa R.V."/>
            <person name="Wu W."/>
            <person name="Upadhyaya H.D."/>
            <person name="Yang S.P."/>
            <person name="Shah T."/>
            <person name="Saxena K.B."/>
            <person name="Michael T."/>
            <person name="McCombie W.R."/>
            <person name="Yang B."/>
            <person name="Zhang G."/>
            <person name="Yang H."/>
            <person name="Wang J."/>
            <person name="Spillane C."/>
            <person name="Cook D.R."/>
            <person name="May G.D."/>
            <person name="Xu X."/>
            <person name="Jackson S.A."/>
        </authorList>
    </citation>
    <scope>NUCLEOTIDE SEQUENCE [LARGE SCALE GENOMIC DNA]</scope>
    <source>
        <strain evidence="2">cv. Asha</strain>
    </source>
</reference>
<dbReference type="EMBL" id="CM003608">
    <property type="protein sequence ID" value="KYP66864.1"/>
    <property type="molecule type" value="Genomic_DNA"/>
</dbReference>
<evidence type="ECO:0008006" key="3">
    <source>
        <dbReference type="Google" id="ProtNLM"/>
    </source>
</evidence>
<evidence type="ECO:0000313" key="1">
    <source>
        <dbReference type="EMBL" id="KYP66864.1"/>
    </source>
</evidence>
<sequence length="60" mass="6924">MEIDVFFVREKVLAKQLQIQHIPALDQWADILTKPLSSSRFTVLKSKLHVQDFSSHKSST</sequence>
<dbReference type="Gramene" id="C.cajan_12783.t">
    <property type="protein sequence ID" value="C.cajan_12783.t.cds1"/>
    <property type="gene ID" value="C.cajan_12783"/>
</dbReference>